<evidence type="ECO:0000259" key="4">
    <source>
        <dbReference type="Pfam" id="PF05048"/>
    </source>
</evidence>
<dbReference type="KEGG" id="mhor:MSHOH_1337"/>
<evidence type="ECO:0000256" key="3">
    <source>
        <dbReference type="ARBA" id="ARBA00022786"/>
    </source>
</evidence>
<evidence type="ECO:0000256" key="1">
    <source>
        <dbReference type="ARBA" id="ARBA00004906"/>
    </source>
</evidence>
<dbReference type="InterPro" id="IPR051550">
    <property type="entry name" value="SCF-Subunits/Alg-Epimerases"/>
</dbReference>
<dbReference type="PANTHER" id="PTHR22990:SF15">
    <property type="entry name" value="F-BOX ONLY PROTEIN 10"/>
    <property type="match status" value="1"/>
</dbReference>
<dbReference type="Proteomes" id="UP000033101">
    <property type="component" value="Chromosome"/>
</dbReference>
<dbReference type="HOGENOM" id="CLU_031099_0_0_2"/>
<dbReference type="InterPro" id="IPR011050">
    <property type="entry name" value="Pectin_lyase_fold/virulence"/>
</dbReference>
<dbReference type="EMBL" id="CP009516">
    <property type="protein sequence ID" value="AKB77820.1"/>
    <property type="molecule type" value="Genomic_DNA"/>
</dbReference>
<dbReference type="OrthoDB" id="36243at2157"/>
<dbReference type="InterPro" id="IPR007742">
    <property type="entry name" value="NosD_dom"/>
</dbReference>
<organism evidence="5 6">
    <name type="scientific">Methanosarcina horonobensis HB-1 = JCM 15518</name>
    <dbReference type="NCBI Taxonomy" id="1434110"/>
    <lineage>
        <taxon>Archaea</taxon>
        <taxon>Methanobacteriati</taxon>
        <taxon>Methanobacteriota</taxon>
        <taxon>Stenosarchaea group</taxon>
        <taxon>Methanomicrobia</taxon>
        <taxon>Methanosarcinales</taxon>
        <taxon>Methanosarcinaceae</taxon>
        <taxon>Methanosarcina</taxon>
    </lineage>
</organism>
<dbReference type="GeneID" id="24830518"/>
<dbReference type="AlphaFoldDB" id="A0A0E3WTG7"/>
<accession>A0A0E3WTG7</accession>
<comment type="pathway">
    <text evidence="1">Protein modification; protein ubiquitination.</text>
</comment>
<dbReference type="Pfam" id="PF05048">
    <property type="entry name" value="NosD"/>
    <property type="match status" value="1"/>
</dbReference>
<evidence type="ECO:0000256" key="2">
    <source>
        <dbReference type="ARBA" id="ARBA00022737"/>
    </source>
</evidence>
<evidence type="ECO:0000313" key="6">
    <source>
        <dbReference type="Proteomes" id="UP000033101"/>
    </source>
</evidence>
<keyword evidence="2" id="KW-0677">Repeat</keyword>
<dbReference type="NCBIfam" id="TIGR03804">
    <property type="entry name" value="para_beta_helix"/>
    <property type="match status" value="8"/>
</dbReference>
<feature type="domain" description="Periplasmic copper-binding protein NosD beta helix" evidence="4">
    <location>
        <begin position="192"/>
        <end position="357"/>
    </location>
</feature>
<dbReference type="SMART" id="SM00710">
    <property type="entry name" value="PbH1"/>
    <property type="match status" value="9"/>
</dbReference>
<dbReference type="PANTHER" id="PTHR22990">
    <property type="entry name" value="F-BOX ONLY PROTEIN"/>
    <property type="match status" value="1"/>
</dbReference>
<name>A0A0E3WTG7_9EURY</name>
<dbReference type="InterPro" id="IPR012334">
    <property type="entry name" value="Pectin_lyas_fold"/>
</dbReference>
<dbReference type="Gene3D" id="2.160.20.10">
    <property type="entry name" value="Single-stranded right-handed beta-helix, Pectin lyase-like"/>
    <property type="match status" value="2"/>
</dbReference>
<dbReference type="RefSeq" id="WP_052730751.1">
    <property type="nucleotide sequence ID" value="NZ_BBCW01000074.1"/>
</dbReference>
<keyword evidence="3" id="KW-0833">Ubl conjugation pathway</keyword>
<reference evidence="5 6" key="1">
    <citation type="submission" date="2014-07" db="EMBL/GenBank/DDBJ databases">
        <title>Methanogenic archaea and the global carbon cycle.</title>
        <authorList>
            <person name="Henriksen J.R."/>
            <person name="Luke J."/>
            <person name="Reinhart S."/>
            <person name="Benedict M.N."/>
            <person name="Youngblut N.D."/>
            <person name="Metcalf M.E."/>
            <person name="Whitaker R.J."/>
            <person name="Metcalf W.W."/>
        </authorList>
    </citation>
    <scope>NUCLEOTIDE SEQUENCE [LARGE SCALE GENOMIC DNA]</scope>
    <source>
        <strain evidence="5 6">HB-1</strain>
    </source>
</reference>
<dbReference type="InterPro" id="IPR022441">
    <property type="entry name" value="Para_beta_helix_rpt-2"/>
</dbReference>
<keyword evidence="6" id="KW-1185">Reference proteome</keyword>
<sequence length="408" mass="43756">MWGIQINRFIALALAFLIFTLNSSTGIAVEIFVQPGESIQAAINNASSGDEIVIGSGNYTENIIITKDDLEIRSETGNPEDTIIGASNSSVSLLYVRADNVTISGFKIGGAEYPDVTGIHMAACSNCIISNNNLSENYLGLSLSSSKNNTISNNSMNLNENYGIHLVRSENNVLFNNTANSNAHGIVLESNSMDNNLTSNLANSNTGYGFYLISSSNNTFSNNTAIENNMGIYSVSSNMSIISGNNVSENINYGVWLSHSSYSIISGNTVDKTGCGIHLDSSDSNKLFENIIASNSDSGLSMCRACDNNTAFNNYFNNVYNTDIGNSKNHWNIKRTAGKNIVGGPYIAGNFWANPGGTGFSETAPDKNKDGIADLAYNETNVTDYLPLVPVPDPEKEVVPLETTNGIR</sequence>
<dbReference type="InterPro" id="IPR006626">
    <property type="entry name" value="PbH1"/>
</dbReference>
<protein>
    <submittedName>
        <fullName evidence="5">Cell surface protein</fullName>
    </submittedName>
</protein>
<dbReference type="PATRIC" id="fig|1434110.4.peg.1660"/>
<gene>
    <name evidence="5" type="ORF">MSHOH_1337</name>
</gene>
<dbReference type="SUPFAM" id="SSF51126">
    <property type="entry name" value="Pectin lyase-like"/>
    <property type="match status" value="1"/>
</dbReference>
<proteinExistence type="predicted"/>
<evidence type="ECO:0000313" key="5">
    <source>
        <dbReference type="EMBL" id="AKB77820.1"/>
    </source>
</evidence>